<evidence type="ECO:0000256" key="2">
    <source>
        <dbReference type="ARBA" id="ARBA00022803"/>
    </source>
</evidence>
<dbReference type="InterPro" id="IPR036028">
    <property type="entry name" value="SH3-like_dom_sf"/>
</dbReference>
<sequence>MMKKSIVILVLLFACTLSAQNEVLFSRATDSYNTGDYGKAIEYYQKIIANGKHSAELYFNMANAYYKRDEIGPSIYYYEKALLLKPNDPEILNNLGYAQNMRLDAIDKMPESAMERFYNAIIGKFSFDQWAYFGVSMTILFVLAYLAYYLFNSALKKRISFIVSMASILLCVVSISFAYMQYDAFNSNNPAIIFEREVAITSEPNQRSERIFTLHEGTKVNVLEELNDWMKIKIADGQTGWVPSENLKLLKIF</sequence>
<evidence type="ECO:0000256" key="5">
    <source>
        <dbReference type="SAM" id="SignalP"/>
    </source>
</evidence>
<comment type="caution">
    <text evidence="7">The sequence shown here is derived from an EMBL/GenBank/DDBJ whole genome shotgun (WGS) entry which is preliminary data.</text>
</comment>
<dbReference type="InterPro" id="IPR003646">
    <property type="entry name" value="SH3-like_bac-type"/>
</dbReference>
<dbReference type="Gene3D" id="1.25.40.10">
    <property type="entry name" value="Tetratricopeptide repeat domain"/>
    <property type="match status" value="1"/>
</dbReference>
<feature type="transmembrane region" description="Helical" evidence="4">
    <location>
        <begin position="130"/>
        <end position="151"/>
    </location>
</feature>
<dbReference type="InterPro" id="IPR011990">
    <property type="entry name" value="TPR-like_helical_dom_sf"/>
</dbReference>
<keyword evidence="8" id="KW-1185">Reference proteome</keyword>
<accession>A0ABW5MWC1</accession>
<keyword evidence="2 3" id="KW-0802">TPR repeat</keyword>
<feature type="chain" id="PRO_5046676507" evidence="5">
    <location>
        <begin position="20"/>
        <end position="253"/>
    </location>
</feature>
<dbReference type="PROSITE" id="PS50005">
    <property type="entry name" value="TPR"/>
    <property type="match status" value="1"/>
</dbReference>
<dbReference type="InterPro" id="IPR019734">
    <property type="entry name" value="TPR_rpt"/>
</dbReference>
<dbReference type="PROSITE" id="PS51781">
    <property type="entry name" value="SH3B"/>
    <property type="match status" value="1"/>
</dbReference>
<keyword evidence="1" id="KW-0677">Repeat</keyword>
<feature type="transmembrane region" description="Helical" evidence="4">
    <location>
        <begin position="158"/>
        <end position="180"/>
    </location>
</feature>
<proteinExistence type="predicted"/>
<evidence type="ECO:0000256" key="1">
    <source>
        <dbReference type="ARBA" id="ARBA00022737"/>
    </source>
</evidence>
<keyword evidence="4" id="KW-0472">Membrane</keyword>
<dbReference type="PROSITE" id="PS50293">
    <property type="entry name" value="TPR_REGION"/>
    <property type="match status" value="1"/>
</dbReference>
<dbReference type="SUPFAM" id="SSF50044">
    <property type="entry name" value="SH3-domain"/>
    <property type="match status" value="1"/>
</dbReference>
<name>A0ABW5MWC1_9FLAO</name>
<evidence type="ECO:0000259" key="6">
    <source>
        <dbReference type="PROSITE" id="PS51781"/>
    </source>
</evidence>
<dbReference type="Pfam" id="PF07719">
    <property type="entry name" value="TPR_2"/>
    <property type="match status" value="1"/>
</dbReference>
<reference evidence="8" key="1">
    <citation type="journal article" date="2019" name="Int. J. Syst. Evol. Microbiol.">
        <title>The Global Catalogue of Microorganisms (GCM) 10K type strain sequencing project: providing services to taxonomists for standard genome sequencing and annotation.</title>
        <authorList>
            <consortium name="The Broad Institute Genomics Platform"/>
            <consortium name="The Broad Institute Genome Sequencing Center for Infectious Disease"/>
            <person name="Wu L."/>
            <person name="Ma J."/>
        </authorList>
    </citation>
    <scope>NUCLEOTIDE SEQUENCE [LARGE SCALE GENOMIC DNA]</scope>
    <source>
        <strain evidence="8">KCTC 52368</strain>
    </source>
</reference>
<dbReference type="InterPro" id="IPR013105">
    <property type="entry name" value="TPR_2"/>
</dbReference>
<keyword evidence="4" id="KW-0812">Transmembrane</keyword>
<dbReference type="Proteomes" id="UP001597526">
    <property type="component" value="Unassembled WGS sequence"/>
</dbReference>
<keyword evidence="5" id="KW-0732">Signal</keyword>
<evidence type="ECO:0000313" key="8">
    <source>
        <dbReference type="Proteomes" id="UP001597526"/>
    </source>
</evidence>
<dbReference type="Gene3D" id="2.30.30.40">
    <property type="entry name" value="SH3 Domains"/>
    <property type="match status" value="1"/>
</dbReference>
<keyword evidence="4" id="KW-1133">Transmembrane helix</keyword>
<evidence type="ECO:0000313" key="7">
    <source>
        <dbReference type="EMBL" id="MFD2586653.1"/>
    </source>
</evidence>
<feature type="repeat" description="TPR" evidence="3">
    <location>
        <begin position="55"/>
        <end position="88"/>
    </location>
</feature>
<dbReference type="SUPFAM" id="SSF48452">
    <property type="entry name" value="TPR-like"/>
    <property type="match status" value="1"/>
</dbReference>
<gene>
    <name evidence="7" type="ORF">ACFSQJ_06905</name>
</gene>
<evidence type="ECO:0000256" key="4">
    <source>
        <dbReference type="SAM" id="Phobius"/>
    </source>
</evidence>
<dbReference type="SMART" id="SM00028">
    <property type="entry name" value="TPR"/>
    <property type="match status" value="2"/>
</dbReference>
<feature type="domain" description="SH3b" evidence="6">
    <location>
        <begin position="188"/>
        <end position="251"/>
    </location>
</feature>
<organism evidence="7 8">
    <name type="scientific">Croceitalea marina</name>
    <dbReference type="NCBI Taxonomy" id="1775166"/>
    <lineage>
        <taxon>Bacteria</taxon>
        <taxon>Pseudomonadati</taxon>
        <taxon>Bacteroidota</taxon>
        <taxon>Flavobacteriia</taxon>
        <taxon>Flavobacteriales</taxon>
        <taxon>Flavobacteriaceae</taxon>
        <taxon>Croceitalea</taxon>
    </lineage>
</organism>
<protein>
    <submittedName>
        <fullName evidence="7">SH3 domain-containing protein</fullName>
    </submittedName>
</protein>
<dbReference type="RefSeq" id="WP_377766224.1">
    <property type="nucleotide sequence ID" value="NZ_JBHULB010000007.1"/>
</dbReference>
<feature type="signal peptide" evidence="5">
    <location>
        <begin position="1"/>
        <end position="19"/>
    </location>
</feature>
<dbReference type="EMBL" id="JBHULB010000007">
    <property type="protein sequence ID" value="MFD2586653.1"/>
    <property type="molecule type" value="Genomic_DNA"/>
</dbReference>
<evidence type="ECO:0000256" key="3">
    <source>
        <dbReference type="PROSITE-ProRule" id="PRU00339"/>
    </source>
</evidence>
<dbReference type="PROSITE" id="PS51257">
    <property type="entry name" value="PROKAR_LIPOPROTEIN"/>
    <property type="match status" value="1"/>
</dbReference>
<dbReference type="Pfam" id="PF08239">
    <property type="entry name" value="SH3_3"/>
    <property type="match status" value="1"/>
</dbReference>